<comment type="subcellular location">
    <subcellularLocation>
        <location evidence="9">Cell inner membrane</location>
        <topology evidence="9">Single-pass membrane protein</topology>
    </subcellularLocation>
    <subcellularLocation>
        <location evidence="1">Membrane</location>
    </subcellularLocation>
</comment>
<evidence type="ECO:0000256" key="8">
    <source>
        <dbReference type="ARBA" id="ARBA00023136"/>
    </source>
</evidence>
<name>Q1IHG8_KORVE</name>
<feature type="transmembrane region" description="Helical" evidence="9">
    <location>
        <begin position="47"/>
        <end position="67"/>
    </location>
</feature>
<dbReference type="PANTHER" id="PTHR33910:SF1">
    <property type="entry name" value="PROTEIN TRANSLOCASE SUBUNIT SECE"/>
    <property type="match status" value="1"/>
</dbReference>
<dbReference type="KEGG" id="aba:Acid345_4682"/>
<dbReference type="Proteomes" id="UP000002432">
    <property type="component" value="Chromosome"/>
</dbReference>
<dbReference type="GO" id="GO:0008320">
    <property type="term" value="F:protein transmembrane transporter activity"/>
    <property type="evidence" value="ECO:0007669"/>
    <property type="project" value="UniProtKB-UniRule"/>
</dbReference>
<dbReference type="HAMAP" id="MF_00422">
    <property type="entry name" value="SecE"/>
    <property type="match status" value="1"/>
</dbReference>
<evidence type="ECO:0000256" key="3">
    <source>
        <dbReference type="ARBA" id="ARBA00022475"/>
    </source>
</evidence>
<dbReference type="GO" id="GO:0005886">
    <property type="term" value="C:plasma membrane"/>
    <property type="evidence" value="ECO:0007669"/>
    <property type="project" value="UniProtKB-SubCell"/>
</dbReference>
<gene>
    <name evidence="9" type="primary">secE</name>
    <name evidence="11" type="ordered locus">Acid345_4682</name>
</gene>
<reference evidence="11 12" key="1">
    <citation type="journal article" date="2009" name="Appl. Environ. Microbiol.">
        <title>Three genomes from the phylum Acidobacteria provide insight into the lifestyles of these microorganisms in soils.</title>
        <authorList>
            <person name="Ward N.L."/>
            <person name="Challacombe J.F."/>
            <person name="Janssen P.H."/>
            <person name="Henrissat B."/>
            <person name="Coutinho P.M."/>
            <person name="Wu M."/>
            <person name="Xie G."/>
            <person name="Haft D.H."/>
            <person name="Sait M."/>
            <person name="Badger J."/>
            <person name="Barabote R.D."/>
            <person name="Bradley B."/>
            <person name="Brettin T.S."/>
            <person name="Brinkac L.M."/>
            <person name="Bruce D."/>
            <person name="Creasy T."/>
            <person name="Daugherty S.C."/>
            <person name="Davidsen T.M."/>
            <person name="DeBoy R.T."/>
            <person name="Detter J.C."/>
            <person name="Dodson R.J."/>
            <person name="Durkin A.S."/>
            <person name="Ganapathy A."/>
            <person name="Gwinn-Giglio M."/>
            <person name="Han C.S."/>
            <person name="Khouri H."/>
            <person name="Kiss H."/>
            <person name="Kothari S.P."/>
            <person name="Madupu R."/>
            <person name="Nelson K.E."/>
            <person name="Nelson W.C."/>
            <person name="Paulsen I."/>
            <person name="Penn K."/>
            <person name="Ren Q."/>
            <person name="Rosovitz M.J."/>
            <person name="Selengut J.D."/>
            <person name="Shrivastava S."/>
            <person name="Sullivan S.A."/>
            <person name="Tapia R."/>
            <person name="Thompson L.S."/>
            <person name="Watkins K.L."/>
            <person name="Yang Q."/>
            <person name="Yu C."/>
            <person name="Zafar N."/>
            <person name="Zhou L."/>
            <person name="Kuske C.R."/>
        </authorList>
    </citation>
    <scope>NUCLEOTIDE SEQUENCE [LARGE SCALE GENOMIC DNA]</scope>
    <source>
        <strain evidence="11 12">Ellin345</strain>
    </source>
</reference>
<dbReference type="EMBL" id="CP000360">
    <property type="protein sequence ID" value="ABF43682.1"/>
    <property type="molecule type" value="Genomic_DNA"/>
</dbReference>
<evidence type="ECO:0000256" key="10">
    <source>
        <dbReference type="SAM" id="MobiDB-lite"/>
    </source>
</evidence>
<evidence type="ECO:0000256" key="2">
    <source>
        <dbReference type="ARBA" id="ARBA00022448"/>
    </source>
</evidence>
<evidence type="ECO:0000256" key="6">
    <source>
        <dbReference type="ARBA" id="ARBA00022989"/>
    </source>
</evidence>
<keyword evidence="3 9" id="KW-1003">Cell membrane</keyword>
<evidence type="ECO:0000256" key="4">
    <source>
        <dbReference type="ARBA" id="ARBA00022692"/>
    </source>
</evidence>
<proteinExistence type="inferred from homology"/>
<dbReference type="AlphaFoldDB" id="Q1IHG8"/>
<comment type="similarity">
    <text evidence="9">Belongs to the SecE/SEC61-gamma family.</text>
</comment>
<keyword evidence="7 9" id="KW-0811">Translocation</keyword>
<evidence type="ECO:0000256" key="7">
    <source>
        <dbReference type="ARBA" id="ARBA00023010"/>
    </source>
</evidence>
<keyword evidence="4 9" id="KW-0812">Transmembrane</keyword>
<evidence type="ECO:0000313" key="12">
    <source>
        <dbReference type="Proteomes" id="UP000002432"/>
    </source>
</evidence>
<dbReference type="InterPro" id="IPR005807">
    <property type="entry name" value="SecE_bac"/>
</dbReference>
<dbReference type="EnsemblBacteria" id="ABF43682">
    <property type="protein sequence ID" value="ABF43682"/>
    <property type="gene ID" value="Acid345_4682"/>
</dbReference>
<evidence type="ECO:0000313" key="11">
    <source>
        <dbReference type="EMBL" id="ABF43682.1"/>
    </source>
</evidence>
<dbReference type="Pfam" id="PF00584">
    <property type="entry name" value="SecE"/>
    <property type="match status" value="1"/>
</dbReference>
<evidence type="ECO:0000256" key="9">
    <source>
        <dbReference type="HAMAP-Rule" id="MF_00422"/>
    </source>
</evidence>
<protein>
    <recommendedName>
        <fullName evidence="9">Protein translocase subunit SecE</fullName>
    </recommendedName>
</protein>
<dbReference type="NCBIfam" id="TIGR00964">
    <property type="entry name" value="secE_bact"/>
    <property type="match status" value="1"/>
</dbReference>
<keyword evidence="5 9" id="KW-0653">Protein transport</keyword>
<dbReference type="InterPro" id="IPR001901">
    <property type="entry name" value="Translocase_SecE/Sec61-g"/>
</dbReference>
<dbReference type="PANTHER" id="PTHR33910">
    <property type="entry name" value="PROTEIN TRANSLOCASE SUBUNIT SECE"/>
    <property type="match status" value="1"/>
</dbReference>
<keyword evidence="8 9" id="KW-0472">Membrane</keyword>
<dbReference type="InterPro" id="IPR038379">
    <property type="entry name" value="SecE_sf"/>
</dbReference>
<dbReference type="Gene3D" id="1.20.5.1030">
    <property type="entry name" value="Preprotein translocase secy subunit"/>
    <property type="match status" value="1"/>
</dbReference>
<dbReference type="OrthoDB" id="9812738at2"/>
<feature type="region of interest" description="Disordered" evidence="10">
    <location>
        <begin position="1"/>
        <end position="21"/>
    </location>
</feature>
<keyword evidence="6 9" id="KW-1133">Transmembrane helix</keyword>
<sequence length="86" mass="9945">MAKQAVVTADESSLGSRMKSWPQRTKSFYNDVRTEMKKVSTPSRKEVQSTTVVVIITVFIFGLYFWLVDNAIGKGIDYMFTYFKHH</sequence>
<organism evidence="11 12">
    <name type="scientific">Koribacter versatilis (strain Ellin345)</name>
    <dbReference type="NCBI Taxonomy" id="204669"/>
    <lineage>
        <taxon>Bacteria</taxon>
        <taxon>Pseudomonadati</taxon>
        <taxon>Acidobacteriota</taxon>
        <taxon>Terriglobia</taxon>
        <taxon>Terriglobales</taxon>
        <taxon>Candidatus Korobacteraceae</taxon>
        <taxon>Candidatus Korobacter</taxon>
    </lineage>
</organism>
<accession>Q1IHG8</accession>
<dbReference type="GO" id="GO:0043952">
    <property type="term" value="P:protein transport by the Sec complex"/>
    <property type="evidence" value="ECO:0007669"/>
    <property type="project" value="UniProtKB-UniRule"/>
</dbReference>
<dbReference type="GO" id="GO:0009306">
    <property type="term" value="P:protein secretion"/>
    <property type="evidence" value="ECO:0007669"/>
    <property type="project" value="UniProtKB-UniRule"/>
</dbReference>
<comment type="subunit">
    <text evidence="9">Component of the Sec protein translocase complex. Heterotrimer consisting of SecY, SecE and SecG subunits. The heterotrimers can form oligomers, although 1 heterotrimer is thought to be able to translocate proteins. Interacts with the ribosome. Interacts with SecDF, and other proteins may be involved. Interacts with SecA.</text>
</comment>
<dbReference type="HOGENOM" id="CLU_113663_8_0_0"/>
<keyword evidence="2 9" id="KW-0813">Transport</keyword>
<comment type="function">
    <text evidence="9">Essential subunit of the Sec protein translocation channel SecYEG. Clamps together the 2 halves of SecY. May contact the channel plug during translocation.</text>
</comment>
<dbReference type="GO" id="GO:0065002">
    <property type="term" value="P:intracellular protein transmembrane transport"/>
    <property type="evidence" value="ECO:0007669"/>
    <property type="project" value="UniProtKB-UniRule"/>
</dbReference>
<dbReference type="GO" id="GO:0006605">
    <property type="term" value="P:protein targeting"/>
    <property type="evidence" value="ECO:0007669"/>
    <property type="project" value="UniProtKB-UniRule"/>
</dbReference>
<evidence type="ECO:0000256" key="5">
    <source>
        <dbReference type="ARBA" id="ARBA00022927"/>
    </source>
</evidence>
<dbReference type="eggNOG" id="COG0690">
    <property type="taxonomic scope" value="Bacteria"/>
</dbReference>
<dbReference type="RefSeq" id="WP_011525479.1">
    <property type="nucleotide sequence ID" value="NC_008009.1"/>
</dbReference>
<evidence type="ECO:0000256" key="1">
    <source>
        <dbReference type="ARBA" id="ARBA00004370"/>
    </source>
</evidence>
<keyword evidence="12" id="KW-1185">Reference proteome</keyword>
<dbReference type="STRING" id="204669.Acid345_4682"/>
<keyword evidence="9" id="KW-0997">Cell inner membrane</keyword>